<name>A0ACC3YN18_COLTU</name>
<dbReference type="EMBL" id="VUJX02000008">
    <property type="protein sequence ID" value="KAL0933126.1"/>
    <property type="molecule type" value="Genomic_DNA"/>
</dbReference>
<sequence>MCSAWVQLSYKRSRFYHFLVARSSRPKRHSLRRVSGRRGDSARQQRDREYKDALWDFGGHRYRIITLGGLSRTLMSFLALVSGTAMNELSMPLRQRGCSSRVWLAFWPSAP</sequence>
<comment type="caution">
    <text evidence="1">The sequence shown here is derived from an EMBL/GenBank/DDBJ whole genome shotgun (WGS) entry which is preliminary data.</text>
</comment>
<gene>
    <name evidence="1" type="ORF">CTRU02_212089</name>
</gene>
<evidence type="ECO:0000313" key="2">
    <source>
        <dbReference type="Proteomes" id="UP000805649"/>
    </source>
</evidence>
<protein>
    <submittedName>
        <fullName evidence="1">Uncharacterized protein</fullName>
    </submittedName>
</protein>
<accession>A0ACC3YN18</accession>
<reference evidence="1 2" key="1">
    <citation type="journal article" date="2020" name="Phytopathology">
        <title>Genome Sequence Resources of Colletotrichum truncatum, C. plurivorum, C. musicola, and C. sojae: Four Species Pathogenic to Soybean (Glycine max).</title>
        <authorList>
            <person name="Rogerio F."/>
            <person name="Boufleur T.R."/>
            <person name="Ciampi-Guillardi M."/>
            <person name="Sukno S.A."/>
            <person name="Thon M.R."/>
            <person name="Massola Junior N.S."/>
            <person name="Baroncelli R."/>
        </authorList>
    </citation>
    <scope>NUCLEOTIDE SEQUENCE [LARGE SCALE GENOMIC DNA]</scope>
    <source>
        <strain evidence="1 2">CMES1059</strain>
    </source>
</reference>
<keyword evidence="2" id="KW-1185">Reference proteome</keyword>
<organism evidence="1 2">
    <name type="scientific">Colletotrichum truncatum</name>
    <name type="common">Anthracnose fungus</name>
    <name type="synonym">Colletotrichum capsici</name>
    <dbReference type="NCBI Taxonomy" id="5467"/>
    <lineage>
        <taxon>Eukaryota</taxon>
        <taxon>Fungi</taxon>
        <taxon>Dikarya</taxon>
        <taxon>Ascomycota</taxon>
        <taxon>Pezizomycotina</taxon>
        <taxon>Sordariomycetes</taxon>
        <taxon>Hypocreomycetidae</taxon>
        <taxon>Glomerellales</taxon>
        <taxon>Glomerellaceae</taxon>
        <taxon>Colletotrichum</taxon>
        <taxon>Colletotrichum truncatum species complex</taxon>
    </lineage>
</organism>
<proteinExistence type="predicted"/>
<evidence type="ECO:0000313" key="1">
    <source>
        <dbReference type="EMBL" id="KAL0933126.1"/>
    </source>
</evidence>
<dbReference type="Proteomes" id="UP000805649">
    <property type="component" value="Unassembled WGS sequence"/>
</dbReference>